<evidence type="ECO:0000256" key="6">
    <source>
        <dbReference type="ARBA" id="ARBA00022927"/>
    </source>
</evidence>
<organism evidence="14">
    <name type="scientific">Tetraodon nigroviridis</name>
    <name type="common">Spotted green pufferfish</name>
    <name type="synonym">Chelonodon nigroviridis</name>
    <dbReference type="NCBI Taxonomy" id="99883"/>
    <lineage>
        <taxon>Eukaryota</taxon>
        <taxon>Metazoa</taxon>
        <taxon>Chordata</taxon>
        <taxon>Craniata</taxon>
        <taxon>Vertebrata</taxon>
        <taxon>Euteleostomi</taxon>
        <taxon>Actinopterygii</taxon>
        <taxon>Neopterygii</taxon>
        <taxon>Teleostei</taxon>
        <taxon>Neoteleostei</taxon>
        <taxon>Acanthomorphata</taxon>
        <taxon>Eupercaria</taxon>
        <taxon>Tetraodontiformes</taxon>
        <taxon>Tetradontoidea</taxon>
        <taxon>Tetraodontidae</taxon>
        <taxon>Tetraodon</taxon>
    </lineage>
</organism>
<keyword evidence="4" id="KW-0813">Transport</keyword>
<keyword evidence="10" id="KW-0966">Cell projection</keyword>
<dbReference type="Pfam" id="PF09744">
    <property type="entry name" value="RH1"/>
    <property type="match status" value="1"/>
</dbReference>
<dbReference type="EMBL" id="CAAE01014999">
    <property type="protein sequence ID" value="CAG08449.1"/>
    <property type="molecule type" value="Genomic_DNA"/>
</dbReference>
<evidence type="ECO:0000256" key="7">
    <source>
        <dbReference type="ARBA" id="ARBA00023054"/>
    </source>
</evidence>
<dbReference type="PROSITE" id="PS51776">
    <property type="entry name" value="RH1"/>
    <property type="match status" value="1"/>
</dbReference>
<keyword evidence="7" id="KW-0175">Coiled coil</keyword>
<evidence type="ECO:0000256" key="12">
    <source>
        <dbReference type="SAM" id="MobiDB-lite"/>
    </source>
</evidence>
<keyword evidence="6" id="KW-0653">Protein transport</keyword>
<reference evidence="14" key="2">
    <citation type="submission" date="2004-02" db="EMBL/GenBank/DDBJ databases">
        <authorList>
            <consortium name="Genoscope"/>
            <consortium name="Whitehead Institute Centre for Genome Research"/>
        </authorList>
    </citation>
    <scope>NUCLEOTIDE SEQUENCE</scope>
</reference>
<dbReference type="AlphaFoldDB" id="Q4RT33"/>
<dbReference type="FunFam" id="1.20.58.1770:FF:000003">
    <property type="entry name" value="RILP-like protein 2 isoform X1"/>
    <property type="match status" value="1"/>
</dbReference>
<accession>Q4RT33</accession>
<keyword evidence="5" id="KW-0963">Cytoplasm</keyword>
<comment type="subcellular location">
    <subcellularLocation>
        <location evidence="1">Cell projection</location>
        <location evidence="1">Cilium</location>
    </subcellularLocation>
    <subcellularLocation>
        <location evidence="2">Cytoplasm</location>
        <location evidence="2">Cytoskeleton</location>
        <location evidence="2">Microtubule organizing center</location>
        <location evidence="2">Centrosome</location>
    </subcellularLocation>
    <subcellularLocation>
        <location evidence="3">Cytoplasm</location>
        <location evidence="3">Cytosol</location>
    </subcellularLocation>
</comment>
<evidence type="ECO:0000259" key="13">
    <source>
        <dbReference type="PROSITE" id="PS51776"/>
    </source>
</evidence>
<sequence length="203" mass="22658">MEFGEESSPALAFEKDAFELTVEDVYDISYVIGRDLLKIRSKGEEVSDLQFKIVRVLEMFESLVTKYNLSVEELKMERDNLKSELDRMVAERSSGQDPVKSRAQPDGGGPDGPQQTPLHHAGAEGGPAGEKPAQGPAHGGSGGAPALQEVRRACGHHLHICRTNSRISSRRLSSAVEFCHKLNHPWWKWTWRHQNPQTTIQPH</sequence>
<evidence type="ECO:0000256" key="9">
    <source>
        <dbReference type="ARBA" id="ARBA00023212"/>
    </source>
</evidence>
<protein>
    <recommendedName>
        <fullName evidence="11">RILP-like protein 2</fullName>
    </recommendedName>
</protein>
<dbReference type="OrthoDB" id="10069524at2759"/>
<evidence type="ECO:0000313" key="14">
    <source>
        <dbReference type="EMBL" id="CAG08449.1"/>
    </source>
</evidence>
<gene>
    <name evidence="14" type="ORF">GSTENG00029437001</name>
</gene>
<evidence type="ECO:0000256" key="3">
    <source>
        <dbReference type="ARBA" id="ARBA00004514"/>
    </source>
</evidence>
<evidence type="ECO:0000256" key="5">
    <source>
        <dbReference type="ARBA" id="ARBA00022490"/>
    </source>
</evidence>
<evidence type="ECO:0000256" key="4">
    <source>
        <dbReference type="ARBA" id="ARBA00022448"/>
    </source>
</evidence>
<name>Q4RT33_TETNG</name>
<evidence type="ECO:0000256" key="8">
    <source>
        <dbReference type="ARBA" id="ARBA00023069"/>
    </source>
</evidence>
<dbReference type="InterPro" id="IPR034743">
    <property type="entry name" value="RH1"/>
</dbReference>
<feature type="region of interest" description="Disordered" evidence="12">
    <location>
        <begin position="86"/>
        <end position="145"/>
    </location>
</feature>
<dbReference type="KEGG" id="tng:GSTEN00029437G001"/>
<dbReference type="CDD" id="cd14445">
    <property type="entry name" value="RILP-like"/>
    <property type="match status" value="1"/>
</dbReference>
<reference evidence="14" key="1">
    <citation type="journal article" date="2004" name="Nature">
        <title>Genome duplication in the teleost fish Tetraodon nigroviridis reveals the early vertebrate proto-karyotype.</title>
        <authorList>
            <person name="Jaillon O."/>
            <person name="Aury J.-M."/>
            <person name="Brunet F."/>
            <person name="Petit J.-L."/>
            <person name="Stange-Thomann N."/>
            <person name="Mauceli E."/>
            <person name="Bouneau L."/>
            <person name="Fischer C."/>
            <person name="Ozouf-Costaz C."/>
            <person name="Bernot A."/>
            <person name="Nicaud S."/>
            <person name="Jaffe D."/>
            <person name="Fisher S."/>
            <person name="Lutfalla G."/>
            <person name="Dossat C."/>
            <person name="Segurens B."/>
            <person name="Dasilva C."/>
            <person name="Salanoubat M."/>
            <person name="Levy M."/>
            <person name="Boudet N."/>
            <person name="Castellano S."/>
            <person name="Anthouard V."/>
            <person name="Jubin C."/>
            <person name="Castelli V."/>
            <person name="Katinka M."/>
            <person name="Vacherie B."/>
            <person name="Biemont C."/>
            <person name="Skalli Z."/>
            <person name="Cattolico L."/>
            <person name="Poulain J."/>
            <person name="De Berardinis V."/>
            <person name="Cruaud C."/>
            <person name="Duprat S."/>
            <person name="Brottier P."/>
            <person name="Coutanceau J.-P."/>
            <person name="Gouzy J."/>
            <person name="Parra G."/>
            <person name="Lardier G."/>
            <person name="Chapple C."/>
            <person name="McKernan K.J."/>
            <person name="McEwan P."/>
            <person name="Bosak S."/>
            <person name="Kellis M."/>
            <person name="Volff J.-N."/>
            <person name="Guigo R."/>
            <person name="Zody M.C."/>
            <person name="Mesirov J."/>
            <person name="Lindblad-Toh K."/>
            <person name="Birren B."/>
            <person name="Nusbaum C."/>
            <person name="Kahn D."/>
            <person name="Robinson-Rechavi M."/>
            <person name="Laudet V."/>
            <person name="Schachter V."/>
            <person name="Quetier F."/>
            <person name="Saurin W."/>
            <person name="Scarpelli C."/>
            <person name="Wincker P."/>
            <person name="Lander E.S."/>
            <person name="Weissenbach J."/>
            <person name="Roest Crollius H."/>
        </authorList>
    </citation>
    <scope>NUCLEOTIDE SEQUENCE [LARGE SCALE GENOMIC DNA]</scope>
</reference>
<evidence type="ECO:0000256" key="11">
    <source>
        <dbReference type="ARBA" id="ARBA00040819"/>
    </source>
</evidence>
<dbReference type="GO" id="GO:0005813">
    <property type="term" value="C:centrosome"/>
    <property type="evidence" value="ECO:0007669"/>
    <property type="project" value="UniProtKB-SubCell"/>
</dbReference>
<keyword evidence="9" id="KW-0206">Cytoskeleton</keyword>
<dbReference type="GO" id="GO:0005929">
    <property type="term" value="C:cilium"/>
    <property type="evidence" value="ECO:0007669"/>
    <property type="project" value="UniProtKB-SubCell"/>
</dbReference>
<evidence type="ECO:0000256" key="10">
    <source>
        <dbReference type="ARBA" id="ARBA00023273"/>
    </source>
</evidence>
<dbReference type="GO" id="GO:0015031">
    <property type="term" value="P:protein transport"/>
    <property type="evidence" value="ECO:0007669"/>
    <property type="project" value="UniProtKB-KW"/>
</dbReference>
<keyword evidence="8" id="KW-0969">Cilium</keyword>
<feature type="domain" description="RH1" evidence="13">
    <location>
        <begin position="8"/>
        <end position="91"/>
    </location>
</feature>
<proteinExistence type="predicted"/>
<evidence type="ECO:0000256" key="1">
    <source>
        <dbReference type="ARBA" id="ARBA00004138"/>
    </source>
</evidence>
<dbReference type="Gene3D" id="1.20.58.1770">
    <property type="match status" value="1"/>
</dbReference>
<dbReference type="GO" id="GO:0005829">
    <property type="term" value="C:cytosol"/>
    <property type="evidence" value="ECO:0007669"/>
    <property type="project" value="UniProtKB-SubCell"/>
</dbReference>
<evidence type="ECO:0000256" key="2">
    <source>
        <dbReference type="ARBA" id="ARBA00004300"/>
    </source>
</evidence>